<dbReference type="AlphaFoldDB" id="A0A933NVQ6"/>
<dbReference type="EMBL" id="JACRAF010000016">
    <property type="protein sequence ID" value="MBI4921079.1"/>
    <property type="molecule type" value="Genomic_DNA"/>
</dbReference>
<evidence type="ECO:0000313" key="2">
    <source>
        <dbReference type="EMBL" id="MBI4921079.1"/>
    </source>
</evidence>
<keyword evidence="2" id="KW-0378">Hydrolase</keyword>
<dbReference type="Gene3D" id="2.40.160.20">
    <property type="match status" value="1"/>
</dbReference>
<dbReference type="GO" id="GO:0016787">
    <property type="term" value="F:hydrolase activity"/>
    <property type="evidence" value="ECO:0007669"/>
    <property type="project" value="UniProtKB-KW"/>
</dbReference>
<protein>
    <submittedName>
        <fullName evidence="2">Acyloxyacyl hydrolase</fullName>
    </submittedName>
</protein>
<comment type="caution">
    <text evidence="2">The sequence shown here is derived from an EMBL/GenBank/DDBJ whole genome shotgun (WGS) entry which is preliminary data.</text>
</comment>
<proteinExistence type="predicted"/>
<gene>
    <name evidence="2" type="ORF">HY834_04970</name>
</gene>
<feature type="chain" id="PRO_5038003500" evidence="1">
    <location>
        <begin position="20"/>
        <end position="201"/>
    </location>
</feature>
<keyword evidence="1" id="KW-0732">Signal</keyword>
<sequence length="201" mass="21528">MKSLRVSAILTSLAGYLLTAIPSAGQSQLPLGLTEVRGGINVTGVELWTGFQPYPGLEKYRSLDTVEVELMFAPPSDTFLRYLGNPEINLGGHLSTLGRASMVHLGLTWSSHLFETPLFIEGTVGGALTNSTLGSATPPDRNVGCPALLYFNAGLGYQFDEHWSVLVDAYHASHASLCWVLAPGAPNEGLNGYGIKVGYRF</sequence>
<feature type="signal peptide" evidence="1">
    <location>
        <begin position="1"/>
        <end position="19"/>
    </location>
</feature>
<accession>A0A933NVQ6</accession>
<reference evidence="2" key="1">
    <citation type="submission" date="2020-07" db="EMBL/GenBank/DDBJ databases">
        <title>Huge and variable diversity of episymbiotic CPR bacteria and DPANN archaea in groundwater ecosystems.</title>
        <authorList>
            <person name="He C.Y."/>
            <person name="Keren R."/>
            <person name="Whittaker M."/>
            <person name="Farag I.F."/>
            <person name="Doudna J."/>
            <person name="Cate J.H.D."/>
            <person name="Banfield J.F."/>
        </authorList>
    </citation>
    <scope>NUCLEOTIDE SEQUENCE</scope>
    <source>
        <strain evidence="2">NC_groundwater_1586_Pr3_B-0.1um_66_15</strain>
    </source>
</reference>
<name>A0A933NVQ6_9HYPH</name>
<evidence type="ECO:0000313" key="3">
    <source>
        <dbReference type="Proteomes" id="UP000782610"/>
    </source>
</evidence>
<dbReference type="Proteomes" id="UP000782610">
    <property type="component" value="Unassembled WGS sequence"/>
</dbReference>
<dbReference type="InterPro" id="IPR018550">
    <property type="entry name" value="Lipid-A_deacylase-rel"/>
</dbReference>
<dbReference type="Pfam" id="PF09411">
    <property type="entry name" value="PagL"/>
    <property type="match status" value="1"/>
</dbReference>
<organism evidence="2 3">
    <name type="scientific">Devosia nanyangense</name>
    <dbReference type="NCBI Taxonomy" id="1228055"/>
    <lineage>
        <taxon>Bacteria</taxon>
        <taxon>Pseudomonadati</taxon>
        <taxon>Pseudomonadota</taxon>
        <taxon>Alphaproteobacteria</taxon>
        <taxon>Hyphomicrobiales</taxon>
        <taxon>Devosiaceae</taxon>
        <taxon>Devosia</taxon>
    </lineage>
</organism>
<evidence type="ECO:0000256" key="1">
    <source>
        <dbReference type="SAM" id="SignalP"/>
    </source>
</evidence>